<evidence type="ECO:0000256" key="6">
    <source>
        <dbReference type="ARBA" id="ARBA00022556"/>
    </source>
</evidence>
<dbReference type="InterPro" id="IPR000620">
    <property type="entry name" value="EamA_dom"/>
</dbReference>
<dbReference type="GO" id="GO:0022857">
    <property type="term" value="F:transmembrane transporter activity"/>
    <property type="evidence" value="ECO:0007669"/>
    <property type="project" value="InterPro"/>
</dbReference>
<evidence type="ECO:0000256" key="4">
    <source>
        <dbReference type="ARBA" id="ARBA00022516"/>
    </source>
</evidence>
<evidence type="ECO:0000256" key="9">
    <source>
        <dbReference type="ARBA" id="ARBA00022989"/>
    </source>
</evidence>
<evidence type="ECO:0000256" key="12">
    <source>
        <dbReference type="SAM" id="Phobius"/>
    </source>
</evidence>
<organism evidence="14 15">
    <name type="scientific">Paenibacillus flagellatus</name>
    <dbReference type="NCBI Taxonomy" id="2211139"/>
    <lineage>
        <taxon>Bacteria</taxon>
        <taxon>Bacillati</taxon>
        <taxon>Bacillota</taxon>
        <taxon>Bacilli</taxon>
        <taxon>Bacillales</taxon>
        <taxon>Paenibacillaceae</taxon>
        <taxon>Paenibacillus</taxon>
    </lineage>
</organism>
<evidence type="ECO:0000256" key="2">
    <source>
        <dbReference type="ARBA" id="ARBA00007362"/>
    </source>
</evidence>
<evidence type="ECO:0000256" key="8">
    <source>
        <dbReference type="ARBA" id="ARBA00022985"/>
    </source>
</evidence>
<evidence type="ECO:0000256" key="1">
    <source>
        <dbReference type="ARBA" id="ARBA00004651"/>
    </source>
</evidence>
<feature type="domain" description="EamA" evidence="13">
    <location>
        <begin position="11"/>
        <end position="112"/>
    </location>
</feature>
<reference evidence="14 15" key="1">
    <citation type="submission" date="2018-05" db="EMBL/GenBank/DDBJ databases">
        <title>Paenibacillus flagellatus sp. nov., isolated from selenium mineral soil.</title>
        <authorList>
            <person name="Dai X."/>
        </authorList>
    </citation>
    <scope>NUCLEOTIDE SEQUENCE [LARGE SCALE GENOMIC DNA]</scope>
    <source>
        <strain evidence="14 15">DXL2</strain>
    </source>
</reference>
<protein>
    <recommendedName>
        <fullName evidence="13">EamA domain-containing protein</fullName>
    </recommendedName>
</protein>
<keyword evidence="10" id="KW-0443">Lipid metabolism</keyword>
<evidence type="ECO:0000256" key="7">
    <source>
        <dbReference type="ARBA" id="ARBA00022692"/>
    </source>
</evidence>
<proteinExistence type="inferred from homology"/>
<keyword evidence="5" id="KW-0997">Cell inner membrane</keyword>
<comment type="caution">
    <text evidence="14">The sequence shown here is derived from an EMBL/GenBank/DDBJ whole genome shotgun (WGS) entry which is preliminary data.</text>
</comment>
<dbReference type="Proteomes" id="UP000247476">
    <property type="component" value="Unassembled WGS sequence"/>
</dbReference>
<dbReference type="PANTHER" id="PTHR30561:SF9">
    <property type="entry name" value="4-AMINO-4-DEOXY-L-ARABINOSE-PHOSPHOUNDECAPRENOL FLIPPASE SUBUNIT ARNF-RELATED"/>
    <property type="match status" value="1"/>
</dbReference>
<keyword evidence="9 12" id="KW-1133">Transmembrane helix</keyword>
<gene>
    <name evidence="14" type="ORF">DLM86_19225</name>
</gene>
<evidence type="ECO:0000313" key="15">
    <source>
        <dbReference type="Proteomes" id="UP000247476"/>
    </source>
</evidence>
<evidence type="ECO:0000313" key="14">
    <source>
        <dbReference type="EMBL" id="PYI53122.1"/>
    </source>
</evidence>
<dbReference type="GO" id="GO:0005886">
    <property type="term" value="C:plasma membrane"/>
    <property type="evidence" value="ECO:0007669"/>
    <property type="project" value="UniProtKB-SubCell"/>
</dbReference>
<comment type="subcellular location">
    <subcellularLocation>
        <location evidence="1">Cell membrane</location>
        <topology evidence="1">Multi-pass membrane protein</topology>
    </subcellularLocation>
</comment>
<dbReference type="OrthoDB" id="513492at2"/>
<evidence type="ECO:0000259" key="13">
    <source>
        <dbReference type="Pfam" id="PF00892"/>
    </source>
</evidence>
<feature type="transmembrane region" description="Helical" evidence="12">
    <location>
        <begin position="71"/>
        <end position="90"/>
    </location>
</feature>
<keyword evidence="11 12" id="KW-0472">Membrane</keyword>
<comment type="similarity">
    <text evidence="2">Belongs to the EamA transporter family.</text>
</comment>
<dbReference type="AlphaFoldDB" id="A0A2V5K378"/>
<evidence type="ECO:0000256" key="5">
    <source>
        <dbReference type="ARBA" id="ARBA00022519"/>
    </source>
</evidence>
<evidence type="ECO:0000256" key="3">
    <source>
        <dbReference type="ARBA" id="ARBA00022475"/>
    </source>
</evidence>
<dbReference type="EMBL" id="QJVJ01000008">
    <property type="protein sequence ID" value="PYI53122.1"/>
    <property type="molecule type" value="Genomic_DNA"/>
</dbReference>
<dbReference type="InterPro" id="IPR037185">
    <property type="entry name" value="EmrE-like"/>
</dbReference>
<dbReference type="InterPro" id="IPR000390">
    <property type="entry name" value="Small_drug/metabolite_transptr"/>
</dbReference>
<keyword evidence="4" id="KW-0444">Lipid biosynthesis</keyword>
<keyword evidence="3" id="KW-1003">Cell membrane</keyword>
<evidence type="ECO:0000256" key="11">
    <source>
        <dbReference type="ARBA" id="ARBA00023136"/>
    </source>
</evidence>
<evidence type="ECO:0000256" key="10">
    <source>
        <dbReference type="ARBA" id="ARBA00023098"/>
    </source>
</evidence>
<keyword evidence="6" id="KW-0441">Lipid A biosynthesis</keyword>
<sequence length="114" mass="12415">MTAIGIVLLNVTLLVGGQLLWKTALTQQPLRTLGGLPQLMTNPYVLLGGLVYAVATVIWFFALSRYDMSRIYPLQSMAYVVGAIAGIWLFKESVTVHQWIGIALIVGGACFMAK</sequence>
<keyword evidence="7 12" id="KW-0812">Transmembrane</keyword>
<dbReference type="GO" id="GO:0009103">
    <property type="term" value="P:lipopolysaccharide biosynthetic process"/>
    <property type="evidence" value="ECO:0007669"/>
    <property type="project" value="UniProtKB-KW"/>
</dbReference>
<keyword evidence="8" id="KW-0448">Lipopolysaccharide biosynthesis</keyword>
<dbReference type="Gene3D" id="1.10.3730.20">
    <property type="match status" value="1"/>
</dbReference>
<feature type="transmembrane region" description="Helical" evidence="12">
    <location>
        <begin position="96"/>
        <end position="113"/>
    </location>
</feature>
<keyword evidence="15" id="KW-1185">Reference proteome</keyword>
<accession>A0A2V5K378</accession>
<dbReference type="SUPFAM" id="SSF103481">
    <property type="entry name" value="Multidrug resistance efflux transporter EmrE"/>
    <property type="match status" value="1"/>
</dbReference>
<dbReference type="PANTHER" id="PTHR30561">
    <property type="entry name" value="SMR FAMILY PROTON-DEPENDENT DRUG EFFLUX TRANSPORTER SUGE"/>
    <property type="match status" value="1"/>
</dbReference>
<dbReference type="RefSeq" id="WP_110841670.1">
    <property type="nucleotide sequence ID" value="NZ_QJVJ01000008.1"/>
</dbReference>
<name>A0A2V5K378_9BACL</name>
<feature type="transmembrane region" description="Helical" evidence="12">
    <location>
        <begin position="42"/>
        <end position="64"/>
    </location>
</feature>
<dbReference type="Pfam" id="PF00892">
    <property type="entry name" value="EamA"/>
    <property type="match status" value="1"/>
</dbReference>